<dbReference type="InterPro" id="IPR011991">
    <property type="entry name" value="ArsR-like_HTH"/>
</dbReference>
<dbReference type="InterPro" id="IPR000835">
    <property type="entry name" value="HTH_MarR-typ"/>
</dbReference>
<dbReference type="Pfam" id="PF01047">
    <property type="entry name" value="MarR"/>
    <property type="match status" value="1"/>
</dbReference>
<feature type="compositionally biased region" description="Basic and acidic residues" evidence="1">
    <location>
        <begin position="55"/>
        <end position="64"/>
    </location>
</feature>
<reference evidence="3 4" key="1">
    <citation type="submission" date="2019-03" db="EMBL/GenBank/DDBJ databases">
        <title>Genomic Encyclopedia of Type Strains, Phase IV (KMG-V): Genome sequencing to study the core and pangenomes of soil and plant-associated prokaryotes.</title>
        <authorList>
            <person name="Whitman W."/>
        </authorList>
    </citation>
    <scope>NUCLEOTIDE SEQUENCE [LARGE SCALE GENOMIC DNA]</scope>
    <source>
        <strain evidence="3 4">Hc14</strain>
    </source>
</reference>
<dbReference type="PANTHER" id="PTHR18964">
    <property type="entry name" value="ROK (REPRESSOR, ORF, KINASE) FAMILY"/>
    <property type="match status" value="1"/>
</dbReference>
<dbReference type="Proteomes" id="UP000294576">
    <property type="component" value="Unassembled WGS sequence"/>
</dbReference>
<protein>
    <submittedName>
        <fullName evidence="3">Putative NBD/HSP70 family sugar kinase</fullName>
    </submittedName>
</protein>
<proteinExistence type="predicted"/>
<name>A0A4R3Q411_RHISU</name>
<dbReference type="Gene3D" id="1.10.10.10">
    <property type="entry name" value="Winged helix-like DNA-binding domain superfamily/Winged helix DNA-binding domain"/>
    <property type="match status" value="1"/>
</dbReference>
<dbReference type="InterPro" id="IPR036388">
    <property type="entry name" value="WH-like_DNA-bd_sf"/>
</dbReference>
<evidence type="ECO:0000313" key="3">
    <source>
        <dbReference type="EMBL" id="TCU13932.1"/>
    </source>
</evidence>
<accession>A0A4R3Q411</accession>
<dbReference type="EMBL" id="SMBH01000010">
    <property type="protein sequence ID" value="TCU13932.1"/>
    <property type="molecule type" value="Genomic_DNA"/>
</dbReference>
<evidence type="ECO:0000256" key="1">
    <source>
        <dbReference type="SAM" id="MobiDB-lite"/>
    </source>
</evidence>
<feature type="domain" description="HTH marR-type" evidence="2">
    <location>
        <begin position="80"/>
        <end position="124"/>
    </location>
</feature>
<dbReference type="InterPro" id="IPR000600">
    <property type="entry name" value="ROK"/>
</dbReference>
<dbReference type="SUPFAM" id="SSF53067">
    <property type="entry name" value="Actin-like ATPase domain"/>
    <property type="match status" value="1"/>
</dbReference>
<evidence type="ECO:0000259" key="2">
    <source>
        <dbReference type="Pfam" id="PF01047"/>
    </source>
</evidence>
<dbReference type="InterPro" id="IPR043129">
    <property type="entry name" value="ATPase_NBD"/>
</dbReference>
<dbReference type="SUPFAM" id="SSF46785">
    <property type="entry name" value="Winged helix' DNA-binding domain"/>
    <property type="match status" value="1"/>
</dbReference>
<keyword evidence="3" id="KW-0808">Transferase</keyword>
<dbReference type="RefSeq" id="WP_245505843.1">
    <property type="nucleotide sequence ID" value="NZ_SMBH01000010.1"/>
</dbReference>
<dbReference type="GO" id="GO:0009384">
    <property type="term" value="F:N-acylmannosamine kinase activity"/>
    <property type="evidence" value="ECO:0007669"/>
    <property type="project" value="TreeGrafter"/>
</dbReference>
<feature type="region of interest" description="Disordered" evidence="1">
    <location>
        <begin position="50"/>
        <end position="71"/>
    </location>
</feature>
<comment type="caution">
    <text evidence="3">The sequence shown here is derived from an EMBL/GenBank/DDBJ whole genome shotgun (WGS) entry which is preliminary data.</text>
</comment>
<gene>
    <name evidence="3" type="ORF">EV132_1109</name>
</gene>
<evidence type="ECO:0000313" key="4">
    <source>
        <dbReference type="Proteomes" id="UP000294576"/>
    </source>
</evidence>
<dbReference type="InterPro" id="IPR036390">
    <property type="entry name" value="WH_DNA-bd_sf"/>
</dbReference>
<dbReference type="Gene3D" id="3.30.420.40">
    <property type="match status" value="1"/>
</dbReference>
<keyword evidence="3" id="KW-0418">Kinase</keyword>
<dbReference type="PANTHER" id="PTHR18964:SF169">
    <property type="entry name" value="N-ACETYLMANNOSAMINE KINASE"/>
    <property type="match status" value="1"/>
</dbReference>
<sequence length="397" mass="42297">MTGVVSSVPRQPCGMPVNAFFHFDAGEDPVLHRQSYREWLDLKTGRRLSVSGASKGRDRNDDRPGISPVDIADHNSRTALGLLRRFGPLTRQELSRHLGLTEPAITGIMRRLADAGLVSGQKRPTTAHYTAVEFSLRADAACSLGIRLGADGGETVMMDLAGKILQQRAFTGPEGINDAVLHIRRAAGTSGKLLGCGIALATGFPLDRRAIEDTLEREVGPLFFLDDTEAAINAERMLGIGDREGGLVIIIVDETVRAGLLIGGRPFRGFHGLAGQIGDMCSGVDGASLNDVATLPSLKKHLAAHPGEPDAWVAIAARHLHEMVLAISGFIAPGAILIGGALPDDVFEAIIARLSRERDDKIRDLVIAPWIPSVRCASFPRAGVAVGAALRPFSETL</sequence>
<dbReference type="GO" id="GO:0019262">
    <property type="term" value="P:N-acetylneuraminate catabolic process"/>
    <property type="evidence" value="ECO:0007669"/>
    <property type="project" value="TreeGrafter"/>
</dbReference>
<dbReference type="GO" id="GO:0003700">
    <property type="term" value="F:DNA-binding transcription factor activity"/>
    <property type="evidence" value="ECO:0007669"/>
    <property type="project" value="InterPro"/>
</dbReference>
<organism evidence="3 4">
    <name type="scientific">Rhizobium sullae</name>
    <name type="common">Rhizobium hedysari</name>
    <dbReference type="NCBI Taxonomy" id="50338"/>
    <lineage>
        <taxon>Bacteria</taxon>
        <taxon>Pseudomonadati</taxon>
        <taxon>Pseudomonadota</taxon>
        <taxon>Alphaproteobacteria</taxon>
        <taxon>Hyphomicrobiales</taxon>
        <taxon>Rhizobiaceae</taxon>
        <taxon>Rhizobium/Agrobacterium group</taxon>
        <taxon>Rhizobium</taxon>
    </lineage>
</organism>
<dbReference type="AlphaFoldDB" id="A0A4R3Q411"/>
<dbReference type="CDD" id="cd00090">
    <property type="entry name" value="HTH_ARSR"/>
    <property type="match status" value="1"/>
</dbReference>